<feature type="chain" id="PRO_5045434978" description="Ficolin" evidence="2">
    <location>
        <begin position="25"/>
        <end position="344"/>
    </location>
</feature>
<gene>
    <name evidence="3" type="ORF">PLOB_00011863</name>
</gene>
<keyword evidence="2" id="KW-0732">Signal</keyword>
<feature type="compositionally biased region" description="Basic and acidic residues" evidence="1">
    <location>
        <begin position="302"/>
        <end position="311"/>
    </location>
</feature>
<feature type="compositionally biased region" description="Basic and acidic residues" evidence="1">
    <location>
        <begin position="92"/>
        <end position="107"/>
    </location>
</feature>
<dbReference type="InterPro" id="IPR008160">
    <property type="entry name" value="Collagen"/>
</dbReference>
<protein>
    <recommendedName>
        <fullName evidence="5">Ficolin</fullName>
    </recommendedName>
</protein>
<feature type="compositionally biased region" description="Low complexity" evidence="1">
    <location>
        <begin position="211"/>
        <end position="223"/>
    </location>
</feature>
<evidence type="ECO:0000313" key="3">
    <source>
        <dbReference type="EMBL" id="CAH3171420.1"/>
    </source>
</evidence>
<feature type="region of interest" description="Disordered" evidence="1">
    <location>
        <begin position="36"/>
        <end position="123"/>
    </location>
</feature>
<evidence type="ECO:0000313" key="4">
    <source>
        <dbReference type="Proteomes" id="UP001159405"/>
    </source>
</evidence>
<dbReference type="Pfam" id="PF01391">
    <property type="entry name" value="Collagen"/>
    <property type="match status" value="2"/>
</dbReference>
<feature type="compositionally biased region" description="Basic and acidic residues" evidence="1">
    <location>
        <begin position="56"/>
        <end position="69"/>
    </location>
</feature>
<organism evidence="3 4">
    <name type="scientific">Porites lobata</name>
    <dbReference type="NCBI Taxonomy" id="104759"/>
    <lineage>
        <taxon>Eukaryota</taxon>
        <taxon>Metazoa</taxon>
        <taxon>Cnidaria</taxon>
        <taxon>Anthozoa</taxon>
        <taxon>Hexacorallia</taxon>
        <taxon>Scleractinia</taxon>
        <taxon>Fungiina</taxon>
        <taxon>Poritidae</taxon>
        <taxon>Porites</taxon>
    </lineage>
</organism>
<sequence>MVSLRFAPLIVLLLVVHDTPLASTFGFNEDSHFKRRSLDSLSEPPPTVPSCPSNCKDGKPGRDGRDGRDGMTVVGPPGPPGKNGLNGTDGQNGRDGKDGRDGRDGPKGDPGPPGERGPPGVCDRAEINSIKARLSDNEIKLQKISDKVNMLDVKIDAEVADLLAIIQIVNASLIPGPAGQQGSPGQQGPKGDKGDPGATGAKGKQGPIGTQGPRGPQGLQGLRGPKGEDGDCNLKDCKHGLIENVQGPGYQPLKVTLKGPSQNYVIVGVTCSSERSWVSQLSYESTSGSYICTCNRKYAKAGDQRDEREKQVQSPQKKGKDKSHINGWKWQRVCALHYWECPKD</sequence>
<comment type="caution">
    <text evidence="3">The sequence shown here is derived from an EMBL/GenBank/DDBJ whole genome shotgun (WGS) entry which is preliminary data.</text>
</comment>
<reference evidence="3 4" key="1">
    <citation type="submission" date="2022-05" db="EMBL/GenBank/DDBJ databases">
        <authorList>
            <consortium name="Genoscope - CEA"/>
            <person name="William W."/>
        </authorList>
    </citation>
    <scope>NUCLEOTIDE SEQUENCE [LARGE SCALE GENOMIC DNA]</scope>
</reference>
<dbReference type="Gene3D" id="1.20.5.320">
    <property type="entry name" value="6-Phosphogluconate Dehydrogenase, domain 3"/>
    <property type="match status" value="1"/>
</dbReference>
<feature type="region of interest" description="Disordered" evidence="1">
    <location>
        <begin position="302"/>
        <end position="324"/>
    </location>
</feature>
<evidence type="ECO:0008006" key="5">
    <source>
        <dbReference type="Google" id="ProtNLM"/>
    </source>
</evidence>
<dbReference type="EMBL" id="CALNXK010000163">
    <property type="protein sequence ID" value="CAH3171420.1"/>
    <property type="molecule type" value="Genomic_DNA"/>
</dbReference>
<feature type="signal peptide" evidence="2">
    <location>
        <begin position="1"/>
        <end position="24"/>
    </location>
</feature>
<feature type="compositionally biased region" description="Low complexity" evidence="1">
    <location>
        <begin position="177"/>
        <end position="189"/>
    </location>
</feature>
<keyword evidence="4" id="KW-1185">Reference proteome</keyword>
<evidence type="ECO:0000256" key="2">
    <source>
        <dbReference type="SAM" id="SignalP"/>
    </source>
</evidence>
<name>A0ABN8R042_9CNID</name>
<accession>A0ABN8R042</accession>
<dbReference type="PANTHER" id="PTHR24637">
    <property type="entry name" value="COLLAGEN"/>
    <property type="match status" value="1"/>
</dbReference>
<proteinExistence type="predicted"/>
<dbReference type="Proteomes" id="UP001159405">
    <property type="component" value="Unassembled WGS sequence"/>
</dbReference>
<evidence type="ECO:0000256" key="1">
    <source>
        <dbReference type="SAM" id="MobiDB-lite"/>
    </source>
</evidence>
<feature type="region of interest" description="Disordered" evidence="1">
    <location>
        <begin position="177"/>
        <end position="230"/>
    </location>
</feature>